<dbReference type="Pfam" id="PF13715">
    <property type="entry name" value="CarbopepD_reg_2"/>
    <property type="match status" value="1"/>
</dbReference>
<evidence type="ECO:0000256" key="3">
    <source>
        <dbReference type="ARBA" id="ARBA00022452"/>
    </source>
</evidence>
<evidence type="ECO:0000256" key="12">
    <source>
        <dbReference type="SAM" id="SignalP"/>
    </source>
</evidence>
<dbReference type="KEGG" id="beg:INE88_02304"/>
<dbReference type="GO" id="GO:0044718">
    <property type="term" value="P:siderophore transmembrane transport"/>
    <property type="evidence" value="ECO:0007669"/>
    <property type="project" value="TreeGrafter"/>
</dbReference>
<dbReference type="PROSITE" id="PS52016">
    <property type="entry name" value="TONB_DEPENDENT_REC_3"/>
    <property type="match status" value="1"/>
</dbReference>
<gene>
    <name evidence="15" type="primary">susC_8</name>
    <name evidence="15" type="ORF">INE88_02304</name>
</gene>
<feature type="domain" description="TonB-dependent receptor-like beta-barrel" evidence="13">
    <location>
        <begin position="436"/>
        <end position="1009"/>
    </location>
</feature>
<evidence type="ECO:0000256" key="4">
    <source>
        <dbReference type="ARBA" id="ARBA00022692"/>
    </source>
</evidence>
<dbReference type="Pfam" id="PF07715">
    <property type="entry name" value="Plug"/>
    <property type="match status" value="1"/>
</dbReference>
<accession>A0A975KG47</accession>
<keyword evidence="2 10" id="KW-0813">Transport</keyword>
<evidence type="ECO:0000256" key="8">
    <source>
        <dbReference type="ARBA" id="ARBA00023136"/>
    </source>
</evidence>
<dbReference type="GO" id="GO:0015344">
    <property type="term" value="F:siderophore uptake transmembrane transporter activity"/>
    <property type="evidence" value="ECO:0007669"/>
    <property type="project" value="TreeGrafter"/>
</dbReference>
<keyword evidence="7 11" id="KW-0798">TonB box</keyword>
<evidence type="ECO:0000313" key="16">
    <source>
        <dbReference type="Proteomes" id="UP000679226"/>
    </source>
</evidence>
<dbReference type="InterPro" id="IPR036942">
    <property type="entry name" value="Beta-barrel_TonB_sf"/>
</dbReference>
<dbReference type="NCBIfam" id="TIGR04057">
    <property type="entry name" value="SusC_RagA_signa"/>
    <property type="match status" value="1"/>
</dbReference>
<dbReference type="InterPro" id="IPR023997">
    <property type="entry name" value="TonB-dep_OMP_SusC/RagA_CS"/>
</dbReference>
<dbReference type="SUPFAM" id="SSF49464">
    <property type="entry name" value="Carboxypeptidase regulatory domain-like"/>
    <property type="match status" value="1"/>
</dbReference>
<evidence type="ECO:0000256" key="6">
    <source>
        <dbReference type="ARBA" id="ARBA00023065"/>
    </source>
</evidence>
<sequence>MKRKLMLLLACLFVGIGLVTAQTQKVTGVVISEEDGQPVIGASVLVKGTQIGAITNVDGDFTLLNVPSSAKTLRVSFVGMQTQEVAIKPNLRVVLKSDAEVLDEVVVTAVGIKRAEKSLAYSASQVKSEQITQAGDRSMLDALSGKIAGVSISSASGAAGASTRVLLRGFSSLNGSNQPLFVIDGVPVNNETLQNSSGNQLSNNTDFGNGINDINPNDIESMTVLKGASAAALYGSRAANGAIMITTKKGKSNDKMKIDFVSNTTFSRAGVLPEFQNRYGQGWGFANSLLENGSWGPKLDGVERLWGHIVDGEQLYKPYSAQKNNMKDFYETGVQTDNSLAISGGKGKTTYYMSYSNITDNGILPGNSDRYRRNAVSLKGSYEGKWLTSSASLNYINRNVSTASSGQGYSVFNNLIQIPRDFSIVDMKDYKNKFYSPDNWYTPYGVINPYFNLNEDGNKYIEDRIYGSLELSAKLFEFLTLTWRVGGDLSNYRSKSWRAIMIPDGANDTESIETGYVGERTGQRRELNSDVFANFNKQLSDDFHLNVLLGYNVNERYKKTLNVSVQGLDLENFYNISNSPNPAVKSSASSLRRLMGVYGQADLGFRNYLYLNVGARNDWSSTLPKDHNSFFYPTVGLSFIFTDAFEVLKNFMTYGKVRVSYGQTGNDVEPYMINGYYSEGTVSNPFGDGLKYPFAGVNAYSYGNIIGNPNLKPEMTKEYEVGLDLRFLQNRLGLDVTFYNRETTNQIMPVTISPSSGYTTQYMNLGCIRNRGIELMANLVPVRTKDFEWNVNVNWTLNRSKVVRLGNGLEEFNIFGFTNGISLLAMPGEPLGVFAGYGTQKDDKGNIVVDSKTGLPKQSSTREIFGSSEYKYMMGVGSELSYKNFTLGFNFDIRVGGLMYSRTKGTTYFVGNSPQTLFNDRQPFIVPGSVIEVKDAANNISYVENTTPINHSYYDSYWNNNGGEFDKGDLIDKSYVKLKDIHLSYSFPKQWIAKAYLNSLVLSAYAHNLWVWTPSSNNFVDPTVSNMGLDLESEFGEFSASPSIKSFGFSIKAAF</sequence>
<keyword evidence="4 10" id="KW-0812">Transmembrane</keyword>
<evidence type="ECO:0000256" key="1">
    <source>
        <dbReference type="ARBA" id="ARBA00004571"/>
    </source>
</evidence>
<keyword evidence="6" id="KW-0406">Ion transport</keyword>
<feature type="signal peptide" evidence="12">
    <location>
        <begin position="1"/>
        <end position="21"/>
    </location>
</feature>
<keyword evidence="3 10" id="KW-1134">Transmembrane beta strand</keyword>
<comment type="subcellular location">
    <subcellularLocation>
        <location evidence="1 10">Cell outer membrane</location>
        <topology evidence="1 10">Multi-pass membrane protein</topology>
    </subcellularLocation>
</comment>
<name>A0A975KG47_9BACE</name>
<dbReference type="InterPro" id="IPR037066">
    <property type="entry name" value="Plug_dom_sf"/>
</dbReference>
<dbReference type="NCBIfam" id="TIGR04056">
    <property type="entry name" value="OMP_RagA_SusC"/>
    <property type="match status" value="1"/>
</dbReference>
<dbReference type="SUPFAM" id="SSF56935">
    <property type="entry name" value="Porins"/>
    <property type="match status" value="1"/>
</dbReference>
<protein>
    <submittedName>
        <fullName evidence="15">TonB-dependent receptor SusC</fullName>
    </submittedName>
</protein>
<feature type="chain" id="PRO_5037859674" evidence="12">
    <location>
        <begin position="22"/>
        <end position="1055"/>
    </location>
</feature>
<keyword evidence="5 12" id="KW-0732">Signal</keyword>
<dbReference type="Gene3D" id="2.170.130.10">
    <property type="entry name" value="TonB-dependent receptor, plug domain"/>
    <property type="match status" value="1"/>
</dbReference>
<dbReference type="Gene3D" id="2.60.40.1120">
    <property type="entry name" value="Carboxypeptidase-like, regulatory domain"/>
    <property type="match status" value="1"/>
</dbReference>
<evidence type="ECO:0000256" key="11">
    <source>
        <dbReference type="RuleBase" id="RU003357"/>
    </source>
</evidence>
<evidence type="ECO:0000256" key="5">
    <source>
        <dbReference type="ARBA" id="ARBA00022729"/>
    </source>
</evidence>
<dbReference type="GO" id="GO:0009279">
    <property type="term" value="C:cell outer membrane"/>
    <property type="evidence" value="ECO:0007669"/>
    <property type="project" value="UniProtKB-SubCell"/>
</dbReference>
<dbReference type="Pfam" id="PF00593">
    <property type="entry name" value="TonB_dep_Rec_b-barrel"/>
    <property type="match status" value="1"/>
</dbReference>
<evidence type="ECO:0000256" key="10">
    <source>
        <dbReference type="PROSITE-ProRule" id="PRU01360"/>
    </source>
</evidence>
<evidence type="ECO:0000256" key="2">
    <source>
        <dbReference type="ARBA" id="ARBA00022448"/>
    </source>
</evidence>
<evidence type="ECO:0000259" key="14">
    <source>
        <dbReference type="Pfam" id="PF07715"/>
    </source>
</evidence>
<dbReference type="RefSeq" id="WP_211454008.1">
    <property type="nucleotide sequence ID" value="NZ_CP072227.1"/>
</dbReference>
<keyword evidence="15" id="KW-0675">Receptor</keyword>
<proteinExistence type="inferred from homology"/>
<dbReference type="InterPro" id="IPR039426">
    <property type="entry name" value="TonB-dep_rcpt-like"/>
</dbReference>
<dbReference type="InterPro" id="IPR000531">
    <property type="entry name" value="Beta-barrel_TonB"/>
</dbReference>
<dbReference type="PANTHER" id="PTHR30069:SF53">
    <property type="entry name" value="COLICIN I RECEPTOR-RELATED"/>
    <property type="match status" value="1"/>
</dbReference>
<dbReference type="EMBL" id="CP072227">
    <property type="protein sequence ID" value="QUT45482.1"/>
    <property type="molecule type" value="Genomic_DNA"/>
</dbReference>
<dbReference type="InterPro" id="IPR012910">
    <property type="entry name" value="Plug_dom"/>
</dbReference>
<dbReference type="InterPro" id="IPR008969">
    <property type="entry name" value="CarboxyPept-like_regulatory"/>
</dbReference>
<feature type="domain" description="TonB-dependent receptor plug" evidence="14">
    <location>
        <begin position="117"/>
        <end position="242"/>
    </location>
</feature>
<reference evidence="15" key="1">
    <citation type="journal article" date="2021" name="PLoS Genet.">
        <title>Mobile Type VI secretion system loci of the gut Bacteroidales display extensive intra-ecosystem transfer, multi-species spread and geographical clustering.</title>
        <authorList>
            <person name="Garcia-Bayona L."/>
            <person name="Coyne M.J."/>
            <person name="Comstock L.E."/>
        </authorList>
    </citation>
    <scope>NUCLEOTIDE SEQUENCE</scope>
    <source>
        <strain evidence="15">CL11T00C20</strain>
    </source>
</reference>
<dbReference type="Gene3D" id="2.40.170.20">
    <property type="entry name" value="TonB-dependent receptor, beta-barrel domain"/>
    <property type="match status" value="1"/>
</dbReference>
<keyword evidence="9 10" id="KW-0998">Cell outer membrane</keyword>
<keyword evidence="8 10" id="KW-0472">Membrane</keyword>
<evidence type="ECO:0000256" key="9">
    <source>
        <dbReference type="ARBA" id="ARBA00023237"/>
    </source>
</evidence>
<organism evidence="15 16">
    <name type="scientific">Bacteroides eggerthii</name>
    <dbReference type="NCBI Taxonomy" id="28111"/>
    <lineage>
        <taxon>Bacteria</taxon>
        <taxon>Pseudomonadati</taxon>
        <taxon>Bacteroidota</taxon>
        <taxon>Bacteroidia</taxon>
        <taxon>Bacteroidales</taxon>
        <taxon>Bacteroidaceae</taxon>
        <taxon>Bacteroides</taxon>
    </lineage>
</organism>
<evidence type="ECO:0000259" key="13">
    <source>
        <dbReference type="Pfam" id="PF00593"/>
    </source>
</evidence>
<dbReference type="AlphaFoldDB" id="A0A975KG47"/>
<comment type="similarity">
    <text evidence="10 11">Belongs to the TonB-dependent receptor family.</text>
</comment>
<dbReference type="PANTHER" id="PTHR30069">
    <property type="entry name" value="TONB-DEPENDENT OUTER MEMBRANE RECEPTOR"/>
    <property type="match status" value="1"/>
</dbReference>
<evidence type="ECO:0000313" key="15">
    <source>
        <dbReference type="EMBL" id="QUT45482.1"/>
    </source>
</evidence>
<evidence type="ECO:0000256" key="7">
    <source>
        <dbReference type="ARBA" id="ARBA00023077"/>
    </source>
</evidence>
<dbReference type="InterPro" id="IPR023996">
    <property type="entry name" value="TonB-dep_OMP_SusC/RagA"/>
</dbReference>
<dbReference type="Proteomes" id="UP000679226">
    <property type="component" value="Chromosome"/>
</dbReference>